<organism evidence="1 2">
    <name type="scientific">Elysia chlorotica</name>
    <name type="common">Eastern emerald elysia</name>
    <name type="synonym">Sea slug</name>
    <dbReference type="NCBI Taxonomy" id="188477"/>
    <lineage>
        <taxon>Eukaryota</taxon>
        <taxon>Metazoa</taxon>
        <taxon>Spiralia</taxon>
        <taxon>Lophotrochozoa</taxon>
        <taxon>Mollusca</taxon>
        <taxon>Gastropoda</taxon>
        <taxon>Heterobranchia</taxon>
        <taxon>Euthyneura</taxon>
        <taxon>Panpulmonata</taxon>
        <taxon>Sacoglossa</taxon>
        <taxon>Placobranchoidea</taxon>
        <taxon>Plakobranchidae</taxon>
        <taxon>Elysia</taxon>
    </lineage>
</organism>
<dbReference type="AlphaFoldDB" id="A0A433TA15"/>
<reference evidence="1 2" key="1">
    <citation type="submission" date="2019-01" db="EMBL/GenBank/DDBJ databases">
        <title>A draft genome assembly of the solar-powered sea slug Elysia chlorotica.</title>
        <authorList>
            <person name="Cai H."/>
            <person name="Li Q."/>
            <person name="Fang X."/>
            <person name="Li J."/>
            <person name="Curtis N.E."/>
            <person name="Altenburger A."/>
            <person name="Shibata T."/>
            <person name="Feng M."/>
            <person name="Maeda T."/>
            <person name="Schwartz J.A."/>
            <person name="Shigenobu S."/>
            <person name="Lundholm N."/>
            <person name="Nishiyama T."/>
            <person name="Yang H."/>
            <person name="Hasebe M."/>
            <person name="Li S."/>
            <person name="Pierce S.K."/>
            <person name="Wang J."/>
        </authorList>
    </citation>
    <scope>NUCLEOTIDE SEQUENCE [LARGE SCALE GENOMIC DNA]</scope>
    <source>
        <strain evidence="1">EC2010</strain>
        <tissue evidence="1">Whole organism of an adult</tissue>
    </source>
</reference>
<name>A0A433TA15_ELYCH</name>
<feature type="non-terminal residue" evidence="1">
    <location>
        <position position="216"/>
    </location>
</feature>
<gene>
    <name evidence="1" type="ORF">EGW08_013801</name>
</gene>
<sequence>MTKHLVYYPDYRTTFSYGMVDLYTELKGSHREITLRPTEKPIIVRFEKTYVGSKRKEFRTGEEMVMDVVESGGDVVDSTCIIFAVAHTDSFNLSLGINIEGQYNYSFAAISALYPSEYLKFIDAEFATTGSSISYFMPKAPAFYKYNFPLSRYFFMVRVPTVFGTGFGRGAGSWSAASAVNYSSAKVTKVKLYVRIYRTDCYYMIQQTWRNDEKCR</sequence>
<protein>
    <submittedName>
        <fullName evidence="1">Uncharacterized protein</fullName>
    </submittedName>
</protein>
<accession>A0A433TA15</accession>
<dbReference type="Proteomes" id="UP000271974">
    <property type="component" value="Unassembled WGS sequence"/>
</dbReference>
<evidence type="ECO:0000313" key="2">
    <source>
        <dbReference type="Proteomes" id="UP000271974"/>
    </source>
</evidence>
<dbReference type="EMBL" id="RQTK01000510">
    <property type="protein sequence ID" value="RUS78427.1"/>
    <property type="molecule type" value="Genomic_DNA"/>
</dbReference>
<evidence type="ECO:0000313" key="1">
    <source>
        <dbReference type="EMBL" id="RUS78427.1"/>
    </source>
</evidence>
<keyword evidence="2" id="KW-1185">Reference proteome</keyword>
<proteinExistence type="predicted"/>
<comment type="caution">
    <text evidence="1">The sequence shown here is derived from an EMBL/GenBank/DDBJ whole genome shotgun (WGS) entry which is preliminary data.</text>
</comment>